<evidence type="ECO:0000256" key="4">
    <source>
        <dbReference type="ARBA" id="ARBA00025742"/>
    </source>
</evidence>
<organism evidence="6 7">
    <name type="scientific">Bermanella marisrubri</name>
    <dbReference type="NCBI Taxonomy" id="207949"/>
    <lineage>
        <taxon>Bacteria</taxon>
        <taxon>Pseudomonadati</taxon>
        <taxon>Pseudomonadota</taxon>
        <taxon>Gammaproteobacteria</taxon>
        <taxon>Oceanospirillales</taxon>
        <taxon>Oceanospirillaceae</taxon>
        <taxon>Bermanella</taxon>
    </lineage>
</organism>
<proteinExistence type="inferred from homology"/>
<accession>Q1N3Q6</accession>
<evidence type="ECO:0000256" key="2">
    <source>
        <dbReference type="ARBA" id="ARBA00022801"/>
    </source>
</evidence>
<dbReference type="AlphaFoldDB" id="Q1N3Q6"/>
<evidence type="ECO:0000256" key="3">
    <source>
        <dbReference type="ARBA" id="ARBA00023004"/>
    </source>
</evidence>
<evidence type="ECO:0000313" key="6">
    <source>
        <dbReference type="EMBL" id="EAT12818.1"/>
    </source>
</evidence>
<keyword evidence="2 6" id="KW-0378">Hydrolase</keyword>
<dbReference type="HOGENOM" id="CLU_067998_0_0_6"/>
<dbReference type="Proteomes" id="UP000004263">
    <property type="component" value="Unassembled WGS sequence"/>
</dbReference>
<dbReference type="PANTHER" id="PTHR42988:SF2">
    <property type="entry name" value="CYCLIC NUCLEOTIDE PHOSPHODIESTERASE CBUA0032-RELATED"/>
    <property type="match status" value="1"/>
</dbReference>
<keyword evidence="3" id="KW-0408">Iron</keyword>
<dbReference type="OrthoDB" id="9802525at2"/>
<gene>
    <name evidence="6" type="ORF">RED65_12134</name>
</gene>
<sequence>MIRDLILLITLLSFLVGCQYEVTPWQTDANCSSGLRTQANIEKIGRLENKVGFKEEFQVAIVSDPQQYPGNFEDVIKHVDGLDAVDFVIVSGDLTETGIKAEFEWTCKAMEKTDKPIFAVVGNHDAISFGKEIWLDVFGPYDFSFDYQGVRFIAYNDNKYEFSDVPDRDWLAQQAAGDAGRRYTIVTSHIAPWDGSDLSDYLDSLGVDLGLHGHEHRFDYWQFSDVLLDHHITSTVKEHEFALLTVNSSGLTLENCDLGKCEVAQVRSR</sequence>
<dbReference type="RefSeq" id="WP_007018708.1">
    <property type="nucleotide sequence ID" value="NZ_CH724118.1"/>
</dbReference>
<dbReference type="PANTHER" id="PTHR42988">
    <property type="entry name" value="PHOSPHOHYDROLASE"/>
    <property type="match status" value="1"/>
</dbReference>
<dbReference type="InterPro" id="IPR050884">
    <property type="entry name" value="CNP_phosphodiesterase-III"/>
</dbReference>
<protein>
    <submittedName>
        <fullName evidence="6">Putative calcineurin superfamily phosphohydrolase</fullName>
    </submittedName>
</protein>
<feature type="domain" description="Calcineurin-like phosphoesterase" evidence="5">
    <location>
        <begin position="58"/>
        <end position="217"/>
    </location>
</feature>
<dbReference type="Pfam" id="PF00149">
    <property type="entry name" value="Metallophos"/>
    <property type="match status" value="1"/>
</dbReference>
<dbReference type="STRING" id="207949.RED65_12134"/>
<comment type="caution">
    <text evidence="6">The sequence shown here is derived from an EMBL/GenBank/DDBJ whole genome shotgun (WGS) entry which is preliminary data.</text>
</comment>
<keyword evidence="1" id="KW-0479">Metal-binding</keyword>
<dbReference type="PROSITE" id="PS51257">
    <property type="entry name" value="PROKAR_LIPOPROTEIN"/>
    <property type="match status" value="1"/>
</dbReference>
<dbReference type="SUPFAM" id="SSF56300">
    <property type="entry name" value="Metallo-dependent phosphatases"/>
    <property type="match status" value="1"/>
</dbReference>
<dbReference type="GO" id="GO:0046872">
    <property type="term" value="F:metal ion binding"/>
    <property type="evidence" value="ECO:0007669"/>
    <property type="project" value="UniProtKB-KW"/>
</dbReference>
<dbReference type="Gene3D" id="3.60.21.10">
    <property type="match status" value="1"/>
</dbReference>
<reference evidence="6 7" key="1">
    <citation type="submission" date="2006-03" db="EMBL/GenBank/DDBJ databases">
        <authorList>
            <person name="Pinhassi J."/>
            <person name="Pedros-Alio C."/>
            <person name="Ferriera S."/>
            <person name="Johnson J."/>
            <person name="Kravitz S."/>
            <person name="Halpern A."/>
            <person name="Remington K."/>
            <person name="Beeson K."/>
            <person name="Tran B."/>
            <person name="Rogers Y.-H."/>
            <person name="Friedman R."/>
            <person name="Venter J.C."/>
        </authorList>
    </citation>
    <scope>NUCLEOTIDE SEQUENCE [LARGE SCALE GENOMIC DNA]</scope>
    <source>
        <strain evidence="6 7">RED65</strain>
    </source>
</reference>
<dbReference type="InterPro" id="IPR004843">
    <property type="entry name" value="Calcineurin-like_PHP"/>
</dbReference>
<comment type="similarity">
    <text evidence="4">Belongs to the cyclic nucleotide phosphodiesterase class-III family.</text>
</comment>
<evidence type="ECO:0000313" key="7">
    <source>
        <dbReference type="Proteomes" id="UP000004263"/>
    </source>
</evidence>
<dbReference type="InterPro" id="IPR029052">
    <property type="entry name" value="Metallo-depent_PP-like"/>
</dbReference>
<evidence type="ECO:0000259" key="5">
    <source>
        <dbReference type="Pfam" id="PF00149"/>
    </source>
</evidence>
<dbReference type="EMBL" id="AAQH01000004">
    <property type="protein sequence ID" value="EAT12818.1"/>
    <property type="molecule type" value="Genomic_DNA"/>
</dbReference>
<keyword evidence="7" id="KW-1185">Reference proteome</keyword>
<name>Q1N3Q6_9GAMM</name>
<evidence type="ECO:0000256" key="1">
    <source>
        <dbReference type="ARBA" id="ARBA00022723"/>
    </source>
</evidence>
<dbReference type="GO" id="GO:0016787">
    <property type="term" value="F:hydrolase activity"/>
    <property type="evidence" value="ECO:0007669"/>
    <property type="project" value="UniProtKB-KW"/>
</dbReference>